<evidence type="ECO:0000256" key="3">
    <source>
        <dbReference type="ARBA" id="ARBA00022676"/>
    </source>
</evidence>
<evidence type="ECO:0000256" key="6">
    <source>
        <dbReference type="ARBA" id="ARBA00047475"/>
    </source>
</evidence>
<dbReference type="InterPro" id="IPR050271">
    <property type="entry name" value="UDP-glycosyltransferase"/>
</dbReference>
<evidence type="ECO:0000256" key="5">
    <source>
        <dbReference type="ARBA" id="ARBA00022729"/>
    </source>
</evidence>
<name>A0A0B1SBX1_OESDE</name>
<dbReference type="AlphaFoldDB" id="A0A0B1SBX1"/>
<dbReference type="EMBL" id="KN600020">
    <property type="protein sequence ID" value="KHJ80690.1"/>
    <property type="molecule type" value="Genomic_DNA"/>
</dbReference>
<dbReference type="SUPFAM" id="SSF53756">
    <property type="entry name" value="UDP-Glycosyltransferase/glycogen phosphorylase"/>
    <property type="match status" value="1"/>
</dbReference>
<organism evidence="7 8">
    <name type="scientific">Oesophagostomum dentatum</name>
    <name type="common">Nodular worm</name>
    <dbReference type="NCBI Taxonomy" id="61180"/>
    <lineage>
        <taxon>Eukaryota</taxon>
        <taxon>Metazoa</taxon>
        <taxon>Ecdysozoa</taxon>
        <taxon>Nematoda</taxon>
        <taxon>Chromadorea</taxon>
        <taxon>Rhabditida</taxon>
        <taxon>Rhabditina</taxon>
        <taxon>Rhabditomorpha</taxon>
        <taxon>Strongyloidea</taxon>
        <taxon>Strongylidae</taxon>
        <taxon>Oesophagostomum</taxon>
    </lineage>
</organism>
<keyword evidence="3" id="KW-0328">Glycosyltransferase</keyword>
<comment type="catalytic activity">
    <reaction evidence="6">
        <text>glucuronate acceptor + UDP-alpha-D-glucuronate = acceptor beta-D-glucuronoside + UDP + H(+)</text>
        <dbReference type="Rhea" id="RHEA:21032"/>
        <dbReference type="ChEBI" id="CHEBI:15378"/>
        <dbReference type="ChEBI" id="CHEBI:58052"/>
        <dbReference type="ChEBI" id="CHEBI:58223"/>
        <dbReference type="ChEBI" id="CHEBI:132367"/>
        <dbReference type="ChEBI" id="CHEBI:132368"/>
        <dbReference type="EC" id="2.4.1.17"/>
    </reaction>
</comment>
<evidence type="ECO:0000256" key="2">
    <source>
        <dbReference type="ARBA" id="ARBA00012544"/>
    </source>
</evidence>
<dbReference type="OrthoDB" id="5835829at2759"/>
<dbReference type="CDD" id="cd03784">
    <property type="entry name" value="GT1_Gtf-like"/>
    <property type="match status" value="1"/>
</dbReference>
<gene>
    <name evidence="7" type="ORF">OESDEN_19631</name>
</gene>
<reference evidence="7 8" key="1">
    <citation type="submission" date="2014-03" db="EMBL/GenBank/DDBJ databases">
        <title>Draft genome of the hookworm Oesophagostomum dentatum.</title>
        <authorList>
            <person name="Mitreva M."/>
        </authorList>
    </citation>
    <scope>NUCLEOTIDE SEQUENCE [LARGE SCALE GENOMIC DNA]</scope>
    <source>
        <strain evidence="7 8">OD-Hann</strain>
    </source>
</reference>
<comment type="similarity">
    <text evidence="1">Belongs to the UDP-glycosyltransferase family.</text>
</comment>
<dbReference type="Proteomes" id="UP000053660">
    <property type="component" value="Unassembled WGS sequence"/>
</dbReference>
<evidence type="ECO:0000256" key="4">
    <source>
        <dbReference type="ARBA" id="ARBA00022679"/>
    </source>
</evidence>
<evidence type="ECO:0000313" key="7">
    <source>
        <dbReference type="EMBL" id="KHJ80690.1"/>
    </source>
</evidence>
<protein>
    <recommendedName>
        <fullName evidence="2">glucuronosyltransferase</fullName>
        <ecNumber evidence="2">2.4.1.17</ecNumber>
    </recommendedName>
</protein>
<keyword evidence="5" id="KW-0732">Signal</keyword>
<dbReference type="EC" id="2.4.1.17" evidence="2"/>
<evidence type="ECO:0000256" key="1">
    <source>
        <dbReference type="ARBA" id="ARBA00009995"/>
    </source>
</evidence>
<dbReference type="Pfam" id="PF00201">
    <property type="entry name" value="UDPGT"/>
    <property type="match status" value="1"/>
</dbReference>
<dbReference type="PANTHER" id="PTHR48043">
    <property type="entry name" value="EG:EG0003.4 PROTEIN-RELATED"/>
    <property type="match status" value="1"/>
</dbReference>
<dbReference type="PANTHER" id="PTHR48043:SF143">
    <property type="entry name" value="UDP-GLUCURONOSYLTRANSFERASE"/>
    <property type="match status" value="1"/>
</dbReference>
<dbReference type="InterPro" id="IPR002213">
    <property type="entry name" value="UDP_glucos_trans"/>
</dbReference>
<proteinExistence type="inferred from homology"/>
<keyword evidence="8" id="KW-1185">Reference proteome</keyword>
<sequence>MSKGKKGVIVLSMGSIASFHAFPDRVKEDFAKVFRSLPDYHLLLKVAKAHPRLKLFIMHGGVNGLMEAMIRGVPVVIIPIFGDQFRNGRAAEKRGTGKVILKQDLNEQTIRKTVMEILENESYKKNALRLSKLMREKPFSAEERLVKWTTFAIEN</sequence>
<feature type="non-terminal residue" evidence="7">
    <location>
        <position position="155"/>
    </location>
</feature>
<dbReference type="Gene3D" id="3.40.50.2000">
    <property type="entry name" value="Glycogen Phosphorylase B"/>
    <property type="match status" value="1"/>
</dbReference>
<accession>A0A0B1SBX1</accession>
<keyword evidence="4" id="KW-0808">Transferase</keyword>
<evidence type="ECO:0000313" key="8">
    <source>
        <dbReference type="Proteomes" id="UP000053660"/>
    </source>
</evidence>
<dbReference type="GO" id="GO:0015020">
    <property type="term" value="F:glucuronosyltransferase activity"/>
    <property type="evidence" value="ECO:0007669"/>
    <property type="project" value="UniProtKB-EC"/>
</dbReference>